<dbReference type="EMBL" id="LT629695">
    <property type="protein sequence ID" value="SDH71119.1"/>
    <property type="molecule type" value="Genomic_DNA"/>
</dbReference>
<dbReference type="OrthoDB" id="5070979at2"/>
<dbReference type="RefSeq" id="WP_092504823.1">
    <property type="nucleotide sequence ID" value="NZ_LT629695.1"/>
</dbReference>
<evidence type="ECO:0000313" key="2">
    <source>
        <dbReference type="EMBL" id="SDH71119.1"/>
    </source>
</evidence>
<keyword evidence="3" id="KW-1185">Reference proteome</keyword>
<dbReference type="Pfam" id="PF25355">
    <property type="entry name" value="DUF7882"/>
    <property type="match status" value="1"/>
</dbReference>
<proteinExistence type="predicted"/>
<protein>
    <recommendedName>
        <fullName evidence="1">DUF7882 domain-containing protein</fullName>
    </recommendedName>
</protein>
<dbReference type="InterPro" id="IPR057204">
    <property type="entry name" value="DUF7882"/>
</dbReference>
<organism evidence="2 3">
    <name type="scientific">Agrococcus jejuensis</name>
    <dbReference type="NCBI Taxonomy" id="399736"/>
    <lineage>
        <taxon>Bacteria</taxon>
        <taxon>Bacillati</taxon>
        <taxon>Actinomycetota</taxon>
        <taxon>Actinomycetes</taxon>
        <taxon>Micrococcales</taxon>
        <taxon>Microbacteriaceae</taxon>
        <taxon>Agrococcus</taxon>
    </lineage>
</organism>
<dbReference type="AlphaFoldDB" id="A0A1G8EN46"/>
<gene>
    <name evidence="2" type="ORF">SAMN04489720_2108</name>
</gene>
<evidence type="ECO:0000313" key="3">
    <source>
        <dbReference type="Proteomes" id="UP000198822"/>
    </source>
</evidence>
<reference evidence="3" key="1">
    <citation type="submission" date="2016-10" db="EMBL/GenBank/DDBJ databases">
        <authorList>
            <person name="Varghese N."/>
            <person name="Submissions S."/>
        </authorList>
    </citation>
    <scope>NUCLEOTIDE SEQUENCE [LARGE SCALE GENOMIC DNA]</scope>
    <source>
        <strain evidence="3">DSM 22002</strain>
    </source>
</reference>
<feature type="domain" description="DUF7882" evidence="1">
    <location>
        <begin position="1"/>
        <end position="94"/>
    </location>
</feature>
<name>A0A1G8EN46_9MICO</name>
<accession>A0A1G8EN46</accession>
<dbReference type="Proteomes" id="UP000198822">
    <property type="component" value="Chromosome I"/>
</dbReference>
<evidence type="ECO:0000259" key="1">
    <source>
        <dbReference type="Pfam" id="PF25355"/>
    </source>
</evidence>
<sequence length="96" mass="10969">MGRLHYGDDGTVARLADEDLEHLQVVVVNKLRRSEPFLLTVESSDALEPTVAFWIHEHSDLRFAFDQREPIKPDRERLEHMIQEASSTAGLHLHAA</sequence>